<reference evidence="1" key="2">
    <citation type="submission" date="2006-01" db="EMBL/GenBank/DDBJ databases">
        <authorList>
            <person name="Williamson L.L."/>
            <person name="Borlee B.R."/>
            <person name="Schloss P.D."/>
            <person name="Guan C."/>
            <person name="Handelsman J."/>
        </authorList>
    </citation>
    <scope>NUCLEOTIDE SEQUENCE</scope>
</reference>
<protein>
    <submittedName>
        <fullName evidence="1">Uncharacterized protein</fullName>
    </submittedName>
</protein>
<name>Q6B394_9PROT</name>
<accession>Q6B394</accession>
<reference evidence="1" key="1">
    <citation type="journal article" date="2005" name="Appl. Environ. Microbiol.">
        <title>Intracellular screen to identify metagenomic clones that induce or inhibit a quorum-sensing biosensor.</title>
        <authorList>
            <person name="Williamson L.L."/>
            <person name="Borlee B.R."/>
            <person name="Schloss P.D."/>
            <person name="Guan C."/>
            <person name="Allen H.K."/>
            <person name="Handelsman J."/>
        </authorList>
    </citation>
    <scope>NUCLEOTIDE SEQUENCE</scope>
</reference>
<dbReference type="AlphaFoldDB" id="Q6B394"/>
<gene>
    <name evidence="1" type="ORF">qs113</name>
</gene>
<organism evidence="1">
    <name type="scientific">uncultured proteobacterium QS1</name>
    <dbReference type="NCBI Taxonomy" id="288647"/>
    <lineage>
        <taxon>Bacteria</taxon>
        <taxon>Pseudomonadati</taxon>
        <taxon>Pseudomonadota</taxon>
        <taxon>environmental samples</taxon>
    </lineage>
</organism>
<evidence type="ECO:0000313" key="1">
    <source>
        <dbReference type="EMBL" id="AAT90776.1"/>
    </source>
</evidence>
<dbReference type="EMBL" id="AY688432">
    <property type="protein sequence ID" value="AAT90776.1"/>
    <property type="molecule type" value="Genomic_DNA"/>
</dbReference>
<sequence>MNISTTEKNGIVCDFVAHHIVPQEQKISIDGTNCHRGTQRMNARLCRMSGVLLLLFSVSGCAQNQILSPPPGGEEVSITVKVPPNLAAEPMRVMYRSEKCSIKRSGADWSSYEEDGYLSTTIQPQQQGQSDIYEAKLAINGGSRCQWQLSNVTFGVTYANTTHFGENVKAGPGGGVIVMFDQHLPQQRSVFEPTINVSGDLLIRKDYYPWVNEQFLGKHEKLAWLVGEGEIYLYYRALNSRKVAFEPLLHTDYLVYSVGPKQKKKGNHNLFTYSDGSVVVGGSKPRFKKLQAIRLGQTQ</sequence>
<proteinExistence type="predicted"/>